<gene>
    <name evidence="2" type="ORF">Q619_VDC00524G0002</name>
</gene>
<comment type="caution">
    <text evidence="2">The sequence shown here is derived from an EMBL/GenBank/DDBJ whole genome shotgun (WGS) entry which is preliminary data.</text>
</comment>
<dbReference type="InterPro" id="IPR032876">
    <property type="entry name" value="J_dom"/>
</dbReference>
<dbReference type="AlphaFoldDB" id="W1V4U4"/>
<feature type="non-terminal residue" evidence="2">
    <location>
        <position position="65"/>
    </location>
</feature>
<organism evidence="2 3">
    <name type="scientific">Veillonella dispar DORA_11</name>
    <dbReference type="NCBI Taxonomy" id="1403949"/>
    <lineage>
        <taxon>Bacteria</taxon>
        <taxon>Bacillati</taxon>
        <taxon>Bacillota</taxon>
        <taxon>Negativicutes</taxon>
        <taxon>Veillonellales</taxon>
        <taxon>Veillonellaceae</taxon>
        <taxon>Veillonella</taxon>
    </lineage>
</organism>
<reference evidence="2 3" key="1">
    <citation type="submission" date="2013-12" db="EMBL/GenBank/DDBJ databases">
        <title>A Varibaculum cambriense genome reconstructed from a premature infant gut community with otherwise low bacterial novelty that shifts toward anaerobic metabolism during the third week of life.</title>
        <authorList>
            <person name="Brown C.T."/>
            <person name="Sharon I."/>
            <person name="Thomas B.C."/>
            <person name="Castelle C.J."/>
            <person name="Morowitz M.J."/>
            <person name="Banfield J.F."/>
        </authorList>
    </citation>
    <scope>NUCLEOTIDE SEQUENCE [LARGE SCALE GENOMIC DNA]</scope>
    <source>
        <strain evidence="3">DORA_11</strain>
    </source>
</reference>
<feature type="domain" description="Tip attachment protein J" evidence="1">
    <location>
        <begin position="6"/>
        <end position="65"/>
    </location>
</feature>
<dbReference type="Pfam" id="PF13550">
    <property type="entry name" value="Phage-tail_3"/>
    <property type="match status" value="1"/>
</dbReference>
<evidence type="ECO:0000313" key="2">
    <source>
        <dbReference type="EMBL" id="ETI98958.1"/>
    </source>
</evidence>
<dbReference type="Proteomes" id="UP000018855">
    <property type="component" value="Unassembled WGS sequence"/>
</dbReference>
<accession>W1V4U4</accession>
<sequence length="65" mass="7557">MVADVQKNGLKPASKKSAHYLYTKARAQYYAEQLAMKRLYAKNQYTFHLDWAFCRLEPGDLVTIT</sequence>
<dbReference type="EMBL" id="AZMJ01000524">
    <property type="protein sequence ID" value="ETI98958.1"/>
    <property type="molecule type" value="Genomic_DNA"/>
</dbReference>
<name>W1V4U4_9FIRM</name>
<protein>
    <recommendedName>
        <fullName evidence="1">Tip attachment protein J domain-containing protein</fullName>
    </recommendedName>
</protein>
<proteinExistence type="predicted"/>
<evidence type="ECO:0000313" key="3">
    <source>
        <dbReference type="Proteomes" id="UP000018855"/>
    </source>
</evidence>
<evidence type="ECO:0000259" key="1">
    <source>
        <dbReference type="Pfam" id="PF13550"/>
    </source>
</evidence>